<evidence type="ECO:0008006" key="3">
    <source>
        <dbReference type="Google" id="ProtNLM"/>
    </source>
</evidence>
<dbReference type="PATRIC" id="fig|1127699.3.peg.162"/>
<dbReference type="EMBL" id="AMEP01000020">
    <property type="protein sequence ID" value="EKY03874.1"/>
    <property type="molecule type" value="Genomic_DNA"/>
</dbReference>
<proteinExistence type="predicted"/>
<evidence type="ECO:0000313" key="2">
    <source>
        <dbReference type="Proteomes" id="UP000010433"/>
    </source>
</evidence>
<name>L1NK42_9BACT</name>
<dbReference type="InterPro" id="IPR024213">
    <property type="entry name" value="DUF3822"/>
</dbReference>
<evidence type="ECO:0000313" key="1">
    <source>
        <dbReference type="EMBL" id="EKY03874.1"/>
    </source>
</evidence>
<dbReference type="HOGENOM" id="CLU_081202_1_0_10"/>
<dbReference type="OrthoDB" id="658622at2"/>
<gene>
    <name evidence="1" type="ORF">HMPREF9151_00183</name>
</gene>
<dbReference type="AlphaFoldDB" id="L1NK42"/>
<sequence length="277" mass="31587">MQENKTDTVLYQERLIVRITRRTLAFAVTDKTADAQVAYEPYTVRSGISMAANLREAFKSAALLQRGYKRVNILVDVAVMLVPIEEFQEEDMQGLYRYTFGLDDGDTVVHQVLPDLNAVAVFPINKDIKLVVDDHFTDVRITPLIRSIWTYLHRKSFIGMSKKLYGYFHDKKLELFAFSKNRFKFYNSFELDSSRDAVYFIMCVWEQLGMDKASDELHLVGDIVDSDGLKISLSQFIRKVYINNPAADFNSAPITAVSGLPYDLITLFAKGTKGTEC</sequence>
<organism evidence="1 2">
    <name type="scientific">Hoylesella saccharolytica F0055</name>
    <dbReference type="NCBI Taxonomy" id="1127699"/>
    <lineage>
        <taxon>Bacteria</taxon>
        <taxon>Pseudomonadati</taxon>
        <taxon>Bacteroidota</taxon>
        <taxon>Bacteroidia</taxon>
        <taxon>Bacteroidales</taxon>
        <taxon>Prevotellaceae</taxon>
        <taxon>Hoylesella</taxon>
    </lineage>
</organism>
<dbReference type="RefSeq" id="WP_009162666.1">
    <property type="nucleotide sequence ID" value="NZ_KB291001.1"/>
</dbReference>
<reference evidence="1 2" key="1">
    <citation type="submission" date="2012-05" db="EMBL/GenBank/DDBJ databases">
        <authorList>
            <person name="Weinstock G."/>
            <person name="Sodergren E."/>
            <person name="Lobos E.A."/>
            <person name="Fulton L."/>
            <person name="Fulton R."/>
            <person name="Courtney L."/>
            <person name="Fronick C."/>
            <person name="O'Laughlin M."/>
            <person name="Godfrey J."/>
            <person name="Wilson R.M."/>
            <person name="Miner T."/>
            <person name="Farmer C."/>
            <person name="Delehaunty K."/>
            <person name="Cordes M."/>
            <person name="Minx P."/>
            <person name="Tomlinson C."/>
            <person name="Chen J."/>
            <person name="Wollam A."/>
            <person name="Pepin K.H."/>
            <person name="Bhonagiri V."/>
            <person name="Zhang X."/>
            <person name="Suruliraj S."/>
            <person name="Warren W."/>
            <person name="Mitreva M."/>
            <person name="Mardis E.R."/>
            <person name="Wilson R.K."/>
        </authorList>
    </citation>
    <scope>NUCLEOTIDE SEQUENCE [LARGE SCALE GENOMIC DNA]</scope>
    <source>
        <strain evidence="1 2">F0055</strain>
    </source>
</reference>
<comment type="caution">
    <text evidence="1">The sequence shown here is derived from an EMBL/GenBank/DDBJ whole genome shotgun (WGS) entry which is preliminary data.</text>
</comment>
<dbReference type="CDD" id="cd24013">
    <property type="entry name" value="ASKHA_ATPase_BT3980-like"/>
    <property type="match status" value="1"/>
</dbReference>
<keyword evidence="2" id="KW-1185">Reference proteome</keyword>
<protein>
    <recommendedName>
        <fullName evidence="3">DUF3822 domain-containing protein</fullName>
    </recommendedName>
</protein>
<dbReference type="Gene3D" id="3.30.420.260">
    <property type="match status" value="1"/>
</dbReference>
<dbReference type="STRING" id="1127699.HMPREF9151_00183"/>
<dbReference type="Pfam" id="PF12864">
    <property type="entry name" value="DUF3822"/>
    <property type="match status" value="1"/>
</dbReference>
<dbReference type="Proteomes" id="UP000010433">
    <property type="component" value="Unassembled WGS sequence"/>
</dbReference>
<accession>L1NK42</accession>
<dbReference type="Gene3D" id="3.30.420.250">
    <property type="match status" value="1"/>
</dbReference>